<proteinExistence type="inferred from homology"/>
<dbReference type="InterPro" id="IPR001977">
    <property type="entry name" value="Depp_CoAkinase"/>
</dbReference>
<dbReference type="GeneID" id="59294044"/>
<keyword evidence="1" id="KW-0547">Nucleotide-binding</keyword>
<reference evidence="3 4" key="1">
    <citation type="journal article" date="2020" name="Genomics">
        <title>Complete, high-quality genomes from long-read metagenomic sequencing of two wolf lichen thalli reveals enigmatic genome architecture.</title>
        <authorList>
            <person name="McKenzie S.K."/>
            <person name="Walston R.F."/>
            <person name="Allen J.L."/>
        </authorList>
    </citation>
    <scope>NUCLEOTIDE SEQUENCE [LARGE SCALE GENOMIC DNA]</scope>
    <source>
        <strain evidence="3">WasteWater2</strain>
    </source>
</reference>
<dbReference type="Proteomes" id="UP000578531">
    <property type="component" value="Unassembled WGS sequence"/>
</dbReference>
<dbReference type="Gene3D" id="3.40.50.300">
    <property type="entry name" value="P-loop containing nucleotide triphosphate hydrolases"/>
    <property type="match status" value="1"/>
</dbReference>
<protein>
    <recommendedName>
        <fullName evidence="5">Dephospho-CoA kinase</fullName>
    </recommendedName>
</protein>
<dbReference type="OrthoDB" id="247245at2759"/>
<dbReference type="EMBL" id="JACCJC010000090">
    <property type="protein sequence ID" value="KAF6226664.1"/>
    <property type="molecule type" value="Genomic_DNA"/>
</dbReference>
<dbReference type="Pfam" id="PF01121">
    <property type="entry name" value="CoaE"/>
    <property type="match status" value="1"/>
</dbReference>
<evidence type="ECO:0008006" key="5">
    <source>
        <dbReference type="Google" id="ProtNLM"/>
    </source>
</evidence>
<dbReference type="HAMAP" id="MF_00376">
    <property type="entry name" value="Dephospho_CoA_kinase"/>
    <property type="match status" value="1"/>
</dbReference>
<evidence type="ECO:0000256" key="1">
    <source>
        <dbReference type="ARBA" id="ARBA00022741"/>
    </source>
</evidence>
<dbReference type="PANTHER" id="PTHR10695">
    <property type="entry name" value="DEPHOSPHO-COA KINASE-RELATED"/>
    <property type="match status" value="1"/>
</dbReference>
<organism evidence="3 4">
    <name type="scientific">Letharia columbiana</name>
    <dbReference type="NCBI Taxonomy" id="112416"/>
    <lineage>
        <taxon>Eukaryota</taxon>
        <taxon>Fungi</taxon>
        <taxon>Dikarya</taxon>
        <taxon>Ascomycota</taxon>
        <taxon>Pezizomycotina</taxon>
        <taxon>Lecanoromycetes</taxon>
        <taxon>OSLEUM clade</taxon>
        <taxon>Lecanoromycetidae</taxon>
        <taxon>Lecanorales</taxon>
        <taxon>Lecanorineae</taxon>
        <taxon>Parmeliaceae</taxon>
        <taxon>Letharia</taxon>
    </lineage>
</organism>
<accession>A0A8H6CNA0</accession>
<name>A0A8H6CNA0_9LECA</name>
<evidence type="ECO:0000313" key="4">
    <source>
        <dbReference type="Proteomes" id="UP000578531"/>
    </source>
</evidence>
<dbReference type="AlphaFoldDB" id="A0A8H6CNA0"/>
<dbReference type="GO" id="GO:0005524">
    <property type="term" value="F:ATP binding"/>
    <property type="evidence" value="ECO:0007669"/>
    <property type="project" value="UniProtKB-KW"/>
</dbReference>
<dbReference type="GO" id="GO:0015937">
    <property type="term" value="P:coenzyme A biosynthetic process"/>
    <property type="evidence" value="ECO:0007669"/>
    <property type="project" value="InterPro"/>
</dbReference>
<evidence type="ECO:0000313" key="3">
    <source>
        <dbReference type="EMBL" id="KAF6226664.1"/>
    </source>
</evidence>
<dbReference type="GO" id="GO:0004140">
    <property type="term" value="F:dephospho-CoA kinase activity"/>
    <property type="evidence" value="ECO:0007669"/>
    <property type="project" value="InterPro"/>
</dbReference>
<dbReference type="InterPro" id="IPR027417">
    <property type="entry name" value="P-loop_NTPase"/>
</dbReference>
<comment type="caution">
    <text evidence="3">The sequence shown here is derived from an EMBL/GenBank/DDBJ whole genome shotgun (WGS) entry which is preliminary data.</text>
</comment>
<keyword evidence="2" id="KW-0067">ATP-binding</keyword>
<dbReference type="NCBIfam" id="TIGR00152">
    <property type="entry name" value="dephospho-CoA kinase"/>
    <property type="match status" value="1"/>
</dbReference>
<keyword evidence="4" id="KW-1185">Reference proteome</keyword>
<dbReference type="PANTHER" id="PTHR10695:SF46">
    <property type="entry name" value="BIFUNCTIONAL COENZYME A SYNTHASE-RELATED"/>
    <property type="match status" value="1"/>
</dbReference>
<sequence length="317" mass="34148">MILIGLTGSLATGKSTVSTLLRSPPHHLPTIDADALAHRAILPGTRGYTLILSHFGPTTPDLLQPLDPSAPLGVGANATRPIDRAALGRRVFGDGDAQRRDRAALNGIVHPLVRLAMAREVLGHFVRGRWAVVVDVPLLYESGLDVWASVVIMVAVSSPAVQMRRLRARDAGLSATEAEDRVGSQMGVGEKVGRTRARGPRRGKVVLNDGDGGDLERAVGRVLGEVRGEGGGRAWGWWLMGSPYGVAGVSAWEVCQGWRARRRWEEERAGEKARLRRITTIDLPVFGTSYKYSVGYGHQSHHSASSQDVLSRDGLIS</sequence>
<dbReference type="RefSeq" id="XP_037158815.1">
    <property type="nucleotide sequence ID" value="XM_037314279.1"/>
</dbReference>
<dbReference type="SUPFAM" id="SSF52540">
    <property type="entry name" value="P-loop containing nucleoside triphosphate hydrolases"/>
    <property type="match status" value="1"/>
</dbReference>
<gene>
    <name evidence="3" type="ORF">HO173_012410</name>
</gene>
<dbReference type="PROSITE" id="PS51219">
    <property type="entry name" value="DPCK"/>
    <property type="match status" value="1"/>
</dbReference>
<evidence type="ECO:0000256" key="2">
    <source>
        <dbReference type="ARBA" id="ARBA00022840"/>
    </source>
</evidence>
<dbReference type="CDD" id="cd02022">
    <property type="entry name" value="DPCK"/>
    <property type="match status" value="1"/>
</dbReference>